<feature type="compositionally biased region" description="Low complexity" evidence="5">
    <location>
        <begin position="52"/>
        <end position="67"/>
    </location>
</feature>
<feature type="compositionally biased region" description="Polar residues" evidence="5">
    <location>
        <begin position="15"/>
        <end position="31"/>
    </location>
</feature>
<comment type="caution">
    <text evidence="8">The sequence shown here is derived from an EMBL/GenBank/DDBJ whole genome shotgun (WGS) entry which is preliminary data.</text>
</comment>
<feature type="region of interest" description="Disordered" evidence="5">
    <location>
        <begin position="1"/>
        <end position="67"/>
    </location>
</feature>
<evidence type="ECO:0000313" key="8">
    <source>
        <dbReference type="EMBL" id="KXH55730.1"/>
    </source>
</evidence>
<feature type="transmembrane region" description="Helical" evidence="6">
    <location>
        <begin position="145"/>
        <end position="165"/>
    </location>
</feature>
<name>A0A135U5Q1_9PEZI</name>
<evidence type="ECO:0000313" key="9">
    <source>
        <dbReference type="Proteomes" id="UP000070121"/>
    </source>
</evidence>
<dbReference type="PANTHER" id="PTHR34187:SF1">
    <property type="entry name" value="DUF202 DOMAIN-CONTAINING PROTEIN"/>
    <property type="match status" value="1"/>
</dbReference>
<feature type="domain" description="DUF202" evidence="7">
    <location>
        <begin position="101"/>
        <end position="170"/>
    </location>
</feature>
<dbReference type="Pfam" id="PF02656">
    <property type="entry name" value="DUF202"/>
    <property type="match status" value="1"/>
</dbReference>
<accession>A0A135U5Q1</accession>
<evidence type="ECO:0000256" key="4">
    <source>
        <dbReference type="ARBA" id="ARBA00023136"/>
    </source>
</evidence>
<gene>
    <name evidence="8" type="ORF">CSAL01_07180</name>
</gene>
<protein>
    <recommendedName>
        <fullName evidence="7">DUF202 domain-containing protein</fullName>
    </recommendedName>
</protein>
<dbReference type="AlphaFoldDB" id="A0A135U5Q1"/>
<evidence type="ECO:0000256" key="3">
    <source>
        <dbReference type="ARBA" id="ARBA00022989"/>
    </source>
</evidence>
<dbReference type="InterPro" id="IPR052053">
    <property type="entry name" value="IM_YidH-like"/>
</dbReference>
<feature type="compositionally biased region" description="Basic and acidic residues" evidence="5">
    <location>
        <begin position="32"/>
        <end position="51"/>
    </location>
</feature>
<keyword evidence="3 6" id="KW-1133">Transmembrane helix</keyword>
<sequence length="213" mass="23247">MPSQEPQSLGDIIDITSQEPTQHHGNQNADQPNKDQPETAQDVSEKDKDNAEASSAESSAQNPPSSSKECAIKRFWSEQVSVVVEFETCRDHLEVLRFLKAIERTFLGYLRTSVATAVLGTVVAQLFALQASDTGFGYTAVGKPLATLCYSFSICIASLGAFRAWRLQRAMFAGKALAGGFELTTLALGFLAVRYPDMIEQIQSPASARTLFY</sequence>
<reference evidence="8 9" key="1">
    <citation type="submission" date="2014-02" db="EMBL/GenBank/DDBJ databases">
        <title>The genome sequence of Colletotrichum salicis CBS 607.94.</title>
        <authorList>
            <person name="Baroncelli R."/>
            <person name="Thon M.R."/>
        </authorList>
    </citation>
    <scope>NUCLEOTIDE SEQUENCE [LARGE SCALE GENOMIC DNA]</scope>
    <source>
        <strain evidence="8 9">CBS 607.94</strain>
    </source>
</reference>
<evidence type="ECO:0000259" key="7">
    <source>
        <dbReference type="Pfam" id="PF02656"/>
    </source>
</evidence>
<dbReference type="GO" id="GO:0012505">
    <property type="term" value="C:endomembrane system"/>
    <property type="evidence" value="ECO:0007669"/>
    <property type="project" value="UniProtKB-SubCell"/>
</dbReference>
<keyword evidence="2 6" id="KW-0812">Transmembrane</keyword>
<proteinExistence type="predicted"/>
<dbReference type="InterPro" id="IPR003807">
    <property type="entry name" value="DUF202"/>
</dbReference>
<evidence type="ECO:0000256" key="2">
    <source>
        <dbReference type="ARBA" id="ARBA00022692"/>
    </source>
</evidence>
<comment type="subcellular location">
    <subcellularLocation>
        <location evidence="1">Endomembrane system</location>
        <topology evidence="1">Multi-pass membrane protein</topology>
    </subcellularLocation>
</comment>
<dbReference type="STRING" id="1209931.A0A135U5Q1"/>
<dbReference type="Proteomes" id="UP000070121">
    <property type="component" value="Unassembled WGS sequence"/>
</dbReference>
<evidence type="ECO:0000256" key="6">
    <source>
        <dbReference type="SAM" id="Phobius"/>
    </source>
</evidence>
<dbReference type="OrthoDB" id="199599at2759"/>
<evidence type="ECO:0000256" key="1">
    <source>
        <dbReference type="ARBA" id="ARBA00004127"/>
    </source>
</evidence>
<organism evidence="8 9">
    <name type="scientific">Colletotrichum salicis</name>
    <dbReference type="NCBI Taxonomy" id="1209931"/>
    <lineage>
        <taxon>Eukaryota</taxon>
        <taxon>Fungi</taxon>
        <taxon>Dikarya</taxon>
        <taxon>Ascomycota</taxon>
        <taxon>Pezizomycotina</taxon>
        <taxon>Sordariomycetes</taxon>
        <taxon>Hypocreomycetidae</taxon>
        <taxon>Glomerellales</taxon>
        <taxon>Glomerellaceae</taxon>
        <taxon>Colletotrichum</taxon>
        <taxon>Colletotrichum acutatum species complex</taxon>
    </lineage>
</organism>
<dbReference type="EMBL" id="JFFI01001697">
    <property type="protein sequence ID" value="KXH55730.1"/>
    <property type="molecule type" value="Genomic_DNA"/>
</dbReference>
<evidence type="ECO:0000256" key="5">
    <source>
        <dbReference type="SAM" id="MobiDB-lite"/>
    </source>
</evidence>
<dbReference type="PANTHER" id="PTHR34187">
    <property type="entry name" value="FGR18P"/>
    <property type="match status" value="1"/>
</dbReference>
<keyword evidence="9" id="KW-1185">Reference proteome</keyword>
<keyword evidence="4 6" id="KW-0472">Membrane</keyword>
<feature type="transmembrane region" description="Helical" evidence="6">
    <location>
        <begin position="106"/>
        <end position="129"/>
    </location>
</feature>